<proteinExistence type="predicted"/>
<accession>A0A0E9V4R0</accession>
<sequence>MKLYSVIVVSDEALACQLCQTLSLLLLSEMKDWHGNAVQGLLQYCCQ</sequence>
<reference evidence="1" key="2">
    <citation type="journal article" date="2015" name="Fish Shellfish Immunol.">
        <title>Early steps in the European eel (Anguilla anguilla)-Vibrio vulnificus interaction in the gills: Role of the RtxA13 toxin.</title>
        <authorList>
            <person name="Callol A."/>
            <person name="Pajuelo D."/>
            <person name="Ebbesson L."/>
            <person name="Teles M."/>
            <person name="MacKenzie S."/>
            <person name="Amaro C."/>
        </authorList>
    </citation>
    <scope>NUCLEOTIDE SEQUENCE</scope>
</reference>
<organism evidence="1">
    <name type="scientific">Anguilla anguilla</name>
    <name type="common">European freshwater eel</name>
    <name type="synonym">Muraena anguilla</name>
    <dbReference type="NCBI Taxonomy" id="7936"/>
    <lineage>
        <taxon>Eukaryota</taxon>
        <taxon>Metazoa</taxon>
        <taxon>Chordata</taxon>
        <taxon>Craniata</taxon>
        <taxon>Vertebrata</taxon>
        <taxon>Euteleostomi</taxon>
        <taxon>Actinopterygii</taxon>
        <taxon>Neopterygii</taxon>
        <taxon>Teleostei</taxon>
        <taxon>Anguilliformes</taxon>
        <taxon>Anguillidae</taxon>
        <taxon>Anguilla</taxon>
    </lineage>
</organism>
<dbReference type="EMBL" id="GBXM01035545">
    <property type="protein sequence ID" value="JAH73032.1"/>
    <property type="molecule type" value="Transcribed_RNA"/>
</dbReference>
<dbReference type="AlphaFoldDB" id="A0A0E9V4R0"/>
<evidence type="ECO:0000313" key="1">
    <source>
        <dbReference type="EMBL" id="JAH73032.1"/>
    </source>
</evidence>
<protein>
    <submittedName>
        <fullName evidence="1">Uncharacterized protein</fullName>
    </submittedName>
</protein>
<reference evidence="1" key="1">
    <citation type="submission" date="2014-11" db="EMBL/GenBank/DDBJ databases">
        <authorList>
            <person name="Amaro Gonzalez C."/>
        </authorList>
    </citation>
    <scope>NUCLEOTIDE SEQUENCE</scope>
</reference>
<name>A0A0E9V4R0_ANGAN</name>